<evidence type="ECO:0000256" key="1">
    <source>
        <dbReference type="SAM" id="MobiDB-lite"/>
    </source>
</evidence>
<reference evidence="2 3" key="1">
    <citation type="submission" date="2020-03" db="EMBL/GenBank/DDBJ databases">
        <title>FDA dAtabase for Regulatory Grade micrObial Sequences (FDA-ARGOS): Supporting development and validation of Infectious Disease Dx tests.</title>
        <authorList>
            <person name="Campos J."/>
            <person name="Goldberg B."/>
            <person name="Tallon L."/>
            <person name="Sadzewicz L."/>
            <person name="Vavikolanu K."/>
            <person name="Mehta A."/>
            <person name="Aluvathingal J."/>
            <person name="Nadendla S."/>
            <person name="Nandy P."/>
            <person name="Geyer C."/>
            <person name="Yan Y."/>
            <person name="Sichtig H."/>
        </authorList>
    </citation>
    <scope>NUCLEOTIDE SEQUENCE [LARGE SCALE GENOMIC DNA]</scope>
    <source>
        <strain evidence="2 3">FDAARGOS_656</strain>
    </source>
</reference>
<evidence type="ECO:0000313" key="2">
    <source>
        <dbReference type="EMBL" id="KAF6063922.1"/>
    </source>
</evidence>
<proteinExistence type="predicted"/>
<gene>
    <name evidence="2" type="ORF">FOB64_005515</name>
</gene>
<protein>
    <submittedName>
        <fullName evidence="2">Uncharacterized protein</fullName>
    </submittedName>
</protein>
<feature type="region of interest" description="Disordered" evidence="1">
    <location>
        <begin position="1"/>
        <end position="24"/>
    </location>
</feature>
<comment type="caution">
    <text evidence="2">The sequence shown here is derived from an EMBL/GenBank/DDBJ whole genome shotgun (WGS) entry which is preliminary data.</text>
</comment>
<dbReference type="EMBL" id="JABWAD010000060">
    <property type="protein sequence ID" value="KAF6063922.1"/>
    <property type="molecule type" value="Genomic_DNA"/>
</dbReference>
<accession>A0A8H6BV33</accession>
<evidence type="ECO:0000313" key="3">
    <source>
        <dbReference type="Proteomes" id="UP000536275"/>
    </source>
</evidence>
<organism evidence="2 3">
    <name type="scientific">Candida albicans</name>
    <name type="common">Yeast</name>
    <dbReference type="NCBI Taxonomy" id="5476"/>
    <lineage>
        <taxon>Eukaryota</taxon>
        <taxon>Fungi</taxon>
        <taxon>Dikarya</taxon>
        <taxon>Ascomycota</taxon>
        <taxon>Saccharomycotina</taxon>
        <taxon>Pichiomycetes</taxon>
        <taxon>Debaryomycetaceae</taxon>
        <taxon>Candida/Lodderomyces clade</taxon>
        <taxon>Candida</taxon>
    </lineage>
</organism>
<dbReference type="AlphaFoldDB" id="A0A8H6BV33"/>
<name>A0A8H6BV33_CANAX</name>
<sequence>MGGKVEREKAHKTWKKKDLQSKSLEKPIKINRNISTHDRSTTNVLKRNQRRLKEFENNIQLAEQFKTHRQNVVEILKDEKNIDALFEKEVPIIVNDYEKLTEEMGALSFNDIEMRNTIMLVCHSLVESMYIELTLSKLEDKRIKPYLEEIKSSHWFESLAEYRFRFYNFKSSQFLSSTESDMSTQVNGNNFVRFNSCQKNSHEYIKKFERSFEKYKKAQNEPMSHIQLATNLVQDLLCTHDHLIEDFPEILSTLCQYQEVRKDKRTFIELLSFLKLDKLAGEVMAIKSPLLSKAKYKLPAICPGIELECKDLFISRDCLYSIMKSAINLSYMKKRLVEGSIFTPELFLIMLEACKKSKDLGRVLWLMPFLDEYVGKNSVPVTLKNSILEVLKTFNLEGKLVSYQKIM</sequence>
<dbReference type="Proteomes" id="UP000536275">
    <property type="component" value="Unassembled WGS sequence"/>
</dbReference>